<dbReference type="Pfam" id="PF01702">
    <property type="entry name" value="TGT"/>
    <property type="match status" value="1"/>
</dbReference>
<evidence type="ECO:0000256" key="1">
    <source>
        <dbReference type="ARBA" id="ARBA00022833"/>
    </source>
</evidence>
<proteinExistence type="predicted"/>
<dbReference type="InterPro" id="IPR002616">
    <property type="entry name" value="tRNA_ribo_trans-like"/>
</dbReference>
<dbReference type="GO" id="GO:0006400">
    <property type="term" value="P:tRNA modification"/>
    <property type="evidence" value="ECO:0007669"/>
    <property type="project" value="InterPro"/>
</dbReference>
<dbReference type="SUPFAM" id="SSF51713">
    <property type="entry name" value="tRNA-guanine transglycosylase"/>
    <property type="match status" value="1"/>
</dbReference>
<reference evidence="3 4" key="1">
    <citation type="submission" date="2013-11" db="EMBL/GenBank/DDBJ databases">
        <title>Draft genome of the bovine lungworm Dictyocaulus viviparus.</title>
        <authorList>
            <person name="Mitreva M."/>
        </authorList>
    </citation>
    <scope>NUCLEOTIDE SEQUENCE [LARGE SCALE GENOMIC DNA]</scope>
    <source>
        <strain evidence="3 4">HannoverDv2000</strain>
    </source>
</reference>
<dbReference type="PANTHER" id="PTHR43530">
    <property type="entry name" value="QUEUINE TRNA-RIBOSYLTRANSFERASE CATALYTIC SUBUNIT 1"/>
    <property type="match status" value="1"/>
</dbReference>
<dbReference type="InterPro" id="IPR036511">
    <property type="entry name" value="TGT-like_sf"/>
</dbReference>
<reference evidence="4" key="2">
    <citation type="journal article" date="2016" name="Sci. Rep.">
        <title>Dictyocaulus viviparus genome, variome and transcriptome elucidate lungworm biology and support future intervention.</title>
        <authorList>
            <person name="McNulty S.N."/>
            <person name="Strube C."/>
            <person name="Rosa B.A."/>
            <person name="Martin J.C."/>
            <person name="Tyagi R."/>
            <person name="Choi Y.J."/>
            <person name="Wang Q."/>
            <person name="Hallsworth Pepin K."/>
            <person name="Zhang X."/>
            <person name="Ozersky P."/>
            <person name="Wilson R.K."/>
            <person name="Sternberg P.W."/>
            <person name="Gasser R.B."/>
            <person name="Mitreva M."/>
        </authorList>
    </citation>
    <scope>NUCLEOTIDE SEQUENCE [LARGE SCALE GENOMIC DNA]</scope>
    <source>
        <strain evidence="4">HannoverDv2000</strain>
    </source>
</reference>
<dbReference type="OrthoDB" id="10249838at2759"/>
<dbReference type="AlphaFoldDB" id="A0A0D8XM43"/>
<dbReference type="STRING" id="29172.A0A0D8XM43"/>
<keyword evidence="1" id="KW-0862">Zinc</keyword>
<accession>A0A0D8XM43</accession>
<organism evidence="3 4">
    <name type="scientific">Dictyocaulus viviparus</name>
    <name type="common">Bovine lungworm</name>
    <dbReference type="NCBI Taxonomy" id="29172"/>
    <lineage>
        <taxon>Eukaryota</taxon>
        <taxon>Metazoa</taxon>
        <taxon>Ecdysozoa</taxon>
        <taxon>Nematoda</taxon>
        <taxon>Chromadorea</taxon>
        <taxon>Rhabditida</taxon>
        <taxon>Rhabditina</taxon>
        <taxon>Rhabditomorpha</taxon>
        <taxon>Strongyloidea</taxon>
        <taxon>Metastrongylidae</taxon>
        <taxon>Dictyocaulus</taxon>
    </lineage>
</organism>
<keyword evidence="4" id="KW-1185">Reference proteome</keyword>
<dbReference type="Proteomes" id="UP000053766">
    <property type="component" value="Unassembled WGS sequence"/>
</dbReference>
<dbReference type="GO" id="GO:0005829">
    <property type="term" value="C:cytosol"/>
    <property type="evidence" value="ECO:0007669"/>
    <property type="project" value="TreeGrafter"/>
</dbReference>
<evidence type="ECO:0000313" key="4">
    <source>
        <dbReference type="Proteomes" id="UP000053766"/>
    </source>
</evidence>
<gene>
    <name evidence="3" type="ORF">DICVIV_10528</name>
</gene>
<dbReference type="GO" id="GO:0008479">
    <property type="term" value="F:tRNA-guanosine(34) queuine transglycosylase activity"/>
    <property type="evidence" value="ECO:0007669"/>
    <property type="project" value="TreeGrafter"/>
</dbReference>
<dbReference type="NCBIfam" id="TIGR00449">
    <property type="entry name" value="tgt_general"/>
    <property type="match status" value="1"/>
</dbReference>
<evidence type="ECO:0000259" key="2">
    <source>
        <dbReference type="Pfam" id="PF01702"/>
    </source>
</evidence>
<dbReference type="PANTHER" id="PTHR43530:SF1">
    <property type="entry name" value="QUEUINE TRNA-RIBOSYLTRANSFERASE CATALYTIC SUBUNIT 1"/>
    <property type="match status" value="1"/>
</dbReference>
<protein>
    <submittedName>
        <fullName evidence="3">tRNA-guanine transglycosylase, various specificities domain protein</fullName>
    </submittedName>
</protein>
<sequence>MKFEVLKSVARARHGVLELPHSTIETPVFMPVGTQGTVKGILPEQLMLMNCHIFLCNTYHLGHRPGHERVKQAGGLHKMINWPRSILTDSGGFQILMPE</sequence>
<feature type="domain" description="tRNA-guanine(15) transglycosylase-like" evidence="2">
    <location>
        <begin position="11"/>
        <end position="96"/>
    </location>
</feature>
<dbReference type="EMBL" id="KN716557">
    <property type="protein sequence ID" value="KJH43456.1"/>
    <property type="molecule type" value="Genomic_DNA"/>
</dbReference>
<dbReference type="Gene3D" id="3.20.20.105">
    <property type="entry name" value="Queuine tRNA-ribosyltransferase-like"/>
    <property type="match status" value="1"/>
</dbReference>
<name>A0A0D8XM43_DICVI</name>
<evidence type="ECO:0000313" key="3">
    <source>
        <dbReference type="EMBL" id="KJH43456.1"/>
    </source>
</evidence>